<dbReference type="Pfam" id="PF13377">
    <property type="entry name" value="Peripla_BP_3"/>
    <property type="match status" value="1"/>
</dbReference>
<dbReference type="Gene3D" id="1.10.260.40">
    <property type="entry name" value="lambda repressor-like DNA-binding domains"/>
    <property type="match status" value="1"/>
</dbReference>
<gene>
    <name evidence="6" type="ORF">HD841_003557</name>
</gene>
<keyword evidence="1" id="KW-0678">Repressor</keyword>
<keyword evidence="3 6" id="KW-0238">DNA-binding</keyword>
<dbReference type="GO" id="GO:0000976">
    <property type="term" value="F:transcription cis-regulatory region binding"/>
    <property type="evidence" value="ECO:0007669"/>
    <property type="project" value="TreeGrafter"/>
</dbReference>
<dbReference type="SMART" id="SM00354">
    <property type="entry name" value="HTH_LACI"/>
    <property type="match status" value="1"/>
</dbReference>
<evidence type="ECO:0000256" key="1">
    <source>
        <dbReference type="ARBA" id="ARBA00022491"/>
    </source>
</evidence>
<dbReference type="PANTHER" id="PTHR30146">
    <property type="entry name" value="LACI-RELATED TRANSCRIPTIONAL REPRESSOR"/>
    <property type="match status" value="1"/>
</dbReference>
<dbReference type="PANTHER" id="PTHR30146:SF95">
    <property type="entry name" value="RIBOSE OPERON REPRESSOR"/>
    <property type="match status" value="1"/>
</dbReference>
<feature type="domain" description="HTH lacI-type" evidence="5">
    <location>
        <begin position="11"/>
        <end position="65"/>
    </location>
</feature>
<dbReference type="SUPFAM" id="SSF47413">
    <property type="entry name" value="lambda repressor-like DNA-binding domains"/>
    <property type="match status" value="1"/>
</dbReference>
<name>A0A7Y9FT23_9SPHN</name>
<dbReference type="Proteomes" id="UP000517753">
    <property type="component" value="Unassembled WGS sequence"/>
</dbReference>
<reference evidence="6 7" key="2">
    <citation type="submission" date="2020-08" db="EMBL/GenBank/DDBJ databases">
        <title>The Agave Microbiome: Exploring the role of microbial communities in plant adaptations to desert environments.</title>
        <authorList>
            <person name="Partida-Martinez L.P."/>
        </authorList>
    </citation>
    <scope>NUCLEOTIDE SEQUENCE [LARGE SCALE GENOMIC DNA]</scope>
    <source>
        <strain evidence="6 7">AS2.3</strain>
    </source>
</reference>
<dbReference type="PROSITE" id="PS50932">
    <property type="entry name" value="HTH_LACI_2"/>
    <property type="match status" value="1"/>
</dbReference>
<dbReference type="AlphaFoldDB" id="A0A7Y9FT23"/>
<keyword evidence="7" id="KW-1185">Reference proteome</keyword>
<protein>
    <submittedName>
        <fullName evidence="6">DNA-binding LacI/PurR family transcriptional regulator</fullName>
    </submittedName>
</protein>
<dbReference type="CDD" id="cd06278">
    <property type="entry name" value="PBP1_LacI-like"/>
    <property type="match status" value="1"/>
</dbReference>
<evidence type="ECO:0000256" key="4">
    <source>
        <dbReference type="ARBA" id="ARBA00023163"/>
    </source>
</evidence>
<dbReference type="InterPro" id="IPR028082">
    <property type="entry name" value="Peripla_BP_I"/>
</dbReference>
<comment type="caution">
    <text evidence="6">The sequence shown here is derived from an EMBL/GenBank/DDBJ whole genome shotgun (WGS) entry which is preliminary data.</text>
</comment>
<proteinExistence type="predicted"/>
<reference evidence="6 7" key="1">
    <citation type="submission" date="2020-07" db="EMBL/GenBank/DDBJ databases">
        <authorList>
            <person name="Partida-Martinez L."/>
            <person name="Huntemann M."/>
            <person name="Clum A."/>
            <person name="Wang J."/>
            <person name="Palaniappan K."/>
            <person name="Ritter S."/>
            <person name="Chen I.-M."/>
            <person name="Stamatis D."/>
            <person name="Reddy T."/>
            <person name="O'Malley R."/>
            <person name="Daum C."/>
            <person name="Shapiro N."/>
            <person name="Ivanova N."/>
            <person name="Kyrpides N."/>
            <person name="Woyke T."/>
        </authorList>
    </citation>
    <scope>NUCLEOTIDE SEQUENCE [LARGE SCALE GENOMIC DNA]</scope>
    <source>
        <strain evidence="6 7">AS2.3</strain>
    </source>
</reference>
<dbReference type="RefSeq" id="WP_179510150.1">
    <property type="nucleotide sequence ID" value="NZ_JACCBY010000006.1"/>
</dbReference>
<dbReference type="GO" id="GO:0003700">
    <property type="term" value="F:DNA-binding transcription factor activity"/>
    <property type="evidence" value="ECO:0007669"/>
    <property type="project" value="TreeGrafter"/>
</dbReference>
<keyword evidence="4" id="KW-0804">Transcription</keyword>
<dbReference type="InterPro" id="IPR000843">
    <property type="entry name" value="HTH_LacI"/>
</dbReference>
<dbReference type="Pfam" id="PF00356">
    <property type="entry name" value="LacI"/>
    <property type="match status" value="1"/>
</dbReference>
<evidence type="ECO:0000256" key="2">
    <source>
        <dbReference type="ARBA" id="ARBA00023015"/>
    </source>
</evidence>
<organism evidence="6 7">
    <name type="scientific">Sphingomonas melonis</name>
    <dbReference type="NCBI Taxonomy" id="152682"/>
    <lineage>
        <taxon>Bacteria</taxon>
        <taxon>Pseudomonadati</taxon>
        <taxon>Pseudomonadota</taxon>
        <taxon>Alphaproteobacteria</taxon>
        <taxon>Sphingomonadales</taxon>
        <taxon>Sphingomonadaceae</taxon>
        <taxon>Sphingomonas</taxon>
    </lineage>
</organism>
<dbReference type="CDD" id="cd01392">
    <property type="entry name" value="HTH_LacI"/>
    <property type="match status" value="1"/>
</dbReference>
<keyword evidence="2" id="KW-0805">Transcription regulation</keyword>
<dbReference type="InterPro" id="IPR046335">
    <property type="entry name" value="LacI/GalR-like_sensor"/>
</dbReference>
<evidence type="ECO:0000313" key="6">
    <source>
        <dbReference type="EMBL" id="NYD91741.1"/>
    </source>
</evidence>
<accession>A0A7Y9FT23</accession>
<dbReference type="EMBL" id="JACCBY010000006">
    <property type="protein sequence ID" value="NYD91741.1"/>
    <property type="molecule type" value="Genomic_DNA"/>
</dbReference>
<evidence type="ECO:0000259" key="5">
    <source>
        <dbReference type="PROSITE" id="PS50932"/>
    </source>
</evidence>
<dbReference type="SUPFAM" id="SSF53822">
    <property type="entry name" value="Periplasmic binding protein-like I"/>
    <property type="match status" value="1"/>
</dbReference>
<evidence type="ECO:0000256" key="3">
    <source>
        <dbReference type="ARBA" id="ARBA00023125"/>
    </source>
</evidence>
<sequence>MAETPRTGRRATSYDVARLAGVSQSAVSRCFAPGGSIAAGTRDRILKAAAELGYRPNALAQGLISRRTNLVAVVLSRLTALHYPEVLAELSHRLTERDLRMLLFSLDAESDIDETLDQVWRHSVDGVICAARLSDKQVEMFSAHEVPLVLYNRVGDRAPAASVSCDSAAGQRDLVSRLLGAGHKNFAVVAGPADSYVGEERRRAALMRLGEAGIEDVPVVRGDYGYASGAEAFENLLNKRKRYDAIVCVNDLMAIGVMDAARERHGLDIPGDLSVVGFDGSDPASWESYRLCSIRQPVRRMTQAAVDMLLERIEDPAVPAERRLFNGMLLEGRSARLG</sequence>
<dbReference type="InterPro" id="IPR010982">
    <property type="entry name" value="Lambda_DNA-bd_dom_sf"/>
</dbReference>
<evidence type="ECO:0000313" key="7">
    <source>
        <dbReference type="Proteomes" id="UP000517753"/>
    </source>
</evidence>
<dbReference type="Gene3D" id="3.40.50.2300">
    <property type="match status" value="2"/>
</dbReference>